<evidence type="ECO:0000313" key="1">
    <source>
        <dbReference type="EMBL" id="KAL2642995.1"/>
    </source>
</evidence>
<dbReference type="AlphaFoldDB" id="A0ABD1Z652"/>
<sequence>MQAVIVSSLNIVIMLRLGPKLGARLRYIEKVQLFLPIAGKLINLRVQVPAIMEPVHERTSAEATGTVCSKTRSALRKERSYSTPWTSIKGGRATAAAGQLLHY</sequence>
<comment type="caution">
    <text evidence="1">The sequence shown here is derived from an EMBL/GenBank/DDBJ whole genome shotgun (WGS) entry which is preliminary data.</text>
</comment>
<evidence type="ECO:0000313" key="2">
    <source>
        <dbReference type="Proteomes" id="UP001605036"/>
    </source>
</evidence>
<dbReference type="EMBL" id="JBHFFA010000002">
    <property type="protein sequence ID" value="KAL2642995.1"/>
    <property type="molecule type" value="Genomic_DNA"/>
</dbReference>
<reference evidence="1 2" key="1">
    <citation type="submission" date="2024-09" db="EMBL/GenBank/DDBJ databases">
        <title>Chromosome-scale assembly of Riccia fluitans.</title>
        <authorList>
            <person name="Paukszto L."/>
            <person name="Sawicki J."/>
            <person name="Karawczyk K."/>
            <person name="Piernik-Szablinska J."/>
            <person name="Szczecinska M."/>
            <person name="Mazdziarz M."/>
        </authorList>
    </citation>
    <scope>NUCLEOTIDE SEQUENCE [LARGE SCALE GENOMIC DNA]</scope>
    <source>
        <strain evidence="1">Rf_01</strain>
        <tissue evidence="1">Aerial parts of the thallus</tissue>
    </source>
</reference>
<proteinExistence type="predicted"/>
<accession>A0ABD1Z652</accession>
<name>A0ABD1Z652_9MARC</name>
<dbReference type="Proteomes" id="UP001605036">
    <property type="component" value="Unassembled WGS sequence"/>
</dbReference>
<gene>
    <name evidence="1" type="ORF">R1flu_010582</name>
</gene>
<protein>
    <submittedName>
        <fullName evidence="1">Uncharacterized protein</fullName>
    </submittedName>
</protein>
<keyword evidence="2" id="KW-1185">Reference proteome</keyword>
<organism evidence="1 2">
    <name type="scientific">Riccia fluitans</name>
    <dbReference type="NCBI Taxonomy" id="41844"/>
    <lineage>
        <taxon>Eukaryota</taxon>
        <taxon>Viridiplantae</taxon>
        <taxon>Streptophyta</taxon>
        <taxon>Embryophyta</taxon>
        <taxon>Marchantiophyta</taxon>
        <taxon>Marchantiopsida</taxon>
        <taxon>Marchantiidae</taxon>
        <taxon>Marchantiales</taxon>
        <taxon>Ricciaceae</taxon>
        <taxon>Riccia</taxon>
    </lineage>
</organism>